<keyword evidence="9 12" id="KW-0472">Membrane</keyword>
<evidence type="ECO:0000256" key="10">
    <source>
        <dbReference type="ARBA" id="ARBA00023180"/>
    </source>
</evidence>
<dbReference type="Pfam" id="PF24357">
    <property type="entry name" value="TMD0_ABC"/>
    <property type="match status" value="1"/>
</dbReference>
<dbReference type="PANTHER" id="PTHR24223:SF399">
    <property type="entry name" value="ABC TRANSPORTER ATNG"/>
    <property type="match status" value="1"/>
</dbReference>
<feature type="transmembrane region" description="Helical" evidence="12">
    <location>
        <begin position="498"/>
        <end position="525"/>
    </location>
</feature>
<organism evidence="15 16">
    <name type="scientific">Dactylonectria estremocensis</name>
    <dbReference type="NCBI Taxonomy" id="1079267"/>
    <lineage>
        <taxon>Eukaryota</taxon>
        <taxon>Fungi</taxon>
        <taxon>Dikarya</taxon>
        <taxon>Ascomycota</taxon>
        <taxon>Pezizomycotina</taxon>
        <taxon>Sordariomycetes</taxon>
        <taxon>Hypocreomycetidae</taxon>
        <taxon>Hypocreales</taxon>
        <taxon>Nectriaceae</taxon>
        <taxon>Dactylonectria</taxon>
    </lineage>
</organism>
<dbReference type="PROSITE" id="PS50893">
    <property type="entry name" value="ABC_TRANSPORTER_2"/>
    <property type="match status" value="2"/>
</dbReference>
<dbReference type="CDD" id="cd18580">
    <property type="entry name" value="ABC_6TM_ABCC_D2"/>
    <property type="match status" value="1"/>
</dbReference>
<feature type="transmembrane region" description="Helical" evidence="12">
    <location>
        <begin position="1061"/>
        <end position="1081"/>
    </location>
</feature>
<feature type="transmembrane region" description="Helical" evidence="12">
    <location>
        <begin position="962"/>
        <end position="988"/>
    </location>
</feature>
<dbReference type="EMBL" id="JAGMUU010000011">
    <property type="protein sequence ID" value="KAH7142595.1"/>
    <property type="molecule type" value="Genomic_DNA"/>
</dbReference>
<feature type="domain" description="ABC transporter" evidence="13">
    <location>
        <begin position="634"/>
        <end position="868"/>
    </location>
</feature>
<dbReference type="SUPFAM" id="SSF90123">
    <property type="entry name" value="ABC transporter transmembrane region"/>
    <property type="match status" value="2"/>
</dbReference>
<keyword evidence="4" id="KW-1003">Cell membrane</keyword>
<dbReference type="FunFam" id="3.40.50.300:FF:002145">
    <property type="entry name" value="ABC transporter (MsbA subfamily)"/>
    <property type="match status" value="1"/>
</dbReference>
<dbReference type="SUPFAM" id="SSF52540">
    <property type="entry name" value="P-loop containing nucleoside triphosphate hydrolases"/>
    <property type="match status" value="2"/>
</dbReference>
<dbReference type="OrthoDB" id="6500128at2759"/>
<dbReference type="Proteomes" id="UP000717696">
    <property type="component" value="Unassembled WGS sequence"/>
</dbReference>
<feature type="transmembrane region" description="Helical" evidence="12">
    <location>
        <begin position="39"/>
        <end position="57"/>
    </location>
</feature>
<feature type="domain" description="ABC transporter" evidence="13">
    <location>
        <begin position="1242"/>
        <end position="1472"/>
    </location>
</feature>
<dbReference type="Gene3D" id="1.20.1560.10">
    <property type="entry name" value="ABC transporter type 1, transmembrane domain"/>
    <property type="match status" value="2"/>
</dbReference>
<feature type="transmembrane region" description="Helical" evidence="12">
    <location>
        <begin position="920"/>
        <end position="942"/>
    </location>
</feature>
<feature type="transmembrane region" description="Helical" evidence="12">
    <location>
        <begin position="1037"/>
        <end position="1055"/>
    </location>
</feature>
<comment type="similarity">
    <text evidence="2">Belongs to the ABC transporter superfamily. ABCC family. Conjugate transporter (TC 3.A.1.208) subfamily.</text>
</comment>
<feature type="transmembrane region" description="Helical" evidence="12">
    <location>
        <begin position="317"/>
        <end position="336"/>
    </location>
</feature>
<evidence type="ECO:0000259" key="13">
    <source>
        <dbReference type="PROSITE" id="PS50893"/>
    </source>
</evidence>
<dbReference type="GO" id="GO:0005886">
    <property type="term" value="C:plasma membrane"/>
    <property type="evidence" value="ECO:0007669"/>
    <property type="project" value="UniProtKB-SubCell"/>
</dbReference>
<dbReference type="PROSITE" id="PS50929">
    <property type="entry name" value="ABC_TM1F"/>
    <property type="match status" value="2"/>
</dbReference>
<evidence type="ECO:0000256" key="5">
    <source>
        <dbReference type="ARBA" id="ARBA00022692"/>
    </source>
</evidence>
<dbReference type="InterPro" id="IPR003593">
    <property type="entry name" value="AAA+_ATPase"/>
</dbReference>
<dbReference type="FunFam" id="1.20.1560.10:FF:000066">
    <property type="entry name" value="ABC multidrug transporter (Eurofung)"/>
    <property type="match status" value="1"/>
</dbReference>
<feature type="transmembrane region" description="Helical" evidence="12">
    <location>
        <begin position="167"/>
        <end position="187"/>
    </location>
</feature>
<feature type="transmembrane region" description="Helical" evidence="12">
    <location>
        <begin position="208"/>
        <end position="225"/>
    </location>
</feature>
<comment type="subcellular location">
    <subcellularLocation>
        <location evidence="1">Cell membrane</location>
        <topology evidence="1">Multi-pass membrane protein</topology>
    </subcellularLocation>
</comment>
<dbReference type="GO" id="GO:0005524">
    <property type="term" value="F:ATP binding"/>
    <property type="evidence" value="ECO:0007669"/>
    <property type="project" value="UniProtKB-KW"/>
</dbReference>
<dbReference type="SMART" id="SM00382">
    <property type="entry name" value="AAA"/>
    <property type="match status" value="2"/>
</dbReference>
<dbReference type="PROSITE" id="PS00211">
    <property type="entry name" value="ABC_TRANSPORTER_1"/>
    <property type="match status" value="1"/>
</dbReference>
<feature type="transmembrane region" description="Helical" evidence="12">
    <location>
        <begin position="106"/>
        <end position="127"/>
    </location>
</feature>
<keyword evidence="6" id="KW-0547">Nucleotide-binding</keyword>
<dbReference type="Gene3D" id="3.40.50.300">
    <property type="entry name" value="P-loop containing nucleotide triphosphate hydrolases"/>
    <property type="match status" value="2"/>
</dbReference>
<dbReference type="CDD" id="cd18579">
    <property type="entry name" value="ABC_6TM_ABCC_D1"/>
    <property type="match status" value="1"/>
</dbReference>
<keyword evidence="3" id="KW-0813">Transport</keyword>
<dbReference type="InterPro" id="IPR044746">
    <property type="entry name" value="ABCC_6TM_D1"/>
</dbReference>
<reference evidence="15" key="1">
    <citation type="journal article" date="2021" name="Nat. Commun.">
        <title>Genetic determinants of endophytism in the Arabidopsis root mycobiome.</title>
        <authorList>
            <person name="Mesny F."/>
            <person name="Miyauchi S."/>
            <person name="Thiergart T."/>
            <person name="Pickel B."/>
            <person name="Atanasova L."/>
            <person name="Karlsson M."/>
            <person name="Huettel B."/>
            <person name="Barry K.W."/>
            <person name="Haridas S."/>
            <person name="Chen C."/>
            <person name="Bauer D."/>
            <person name="Andreopoulos W."/>
            <person name="Pangilinan J."/>
            <person name="LaButti K."/>
            <person name="Riley R."/>
            <person name="Lipzen A."/>
            <person name="Clum A."/>
            <person name="Drula E."/>
            <person name="Henrissat B."/>
            <person name="Kohler A."/>
            <person name="Grigoriev I.V."/>
            <person name="Martin F.M."/>
            <person name="Hacquard S."/>
        </authorList>
    </citation>
    <scope>NUCLEOTIDE SEQUENCE</scope>
    <source>
        <strain evidence="15">MPI-CAGE-AT-0021</strain>
    </source>
</reference>
<keyword evidence="5 12" id="KW-0812">Transmembrane</keyword>
<dbReference type="GO" id="GO:0140359">
    <property type="term" value="F:ABC-type transporter activity"/>
    <property type="evidence" value="ECO:0007669"/>
    <property type="project" value="InterPro"/>
</dbReference>
<dbReference type="Pfam" id="PF00005">
    <property type="entry name" value="ABC_tran"/>
    <property type="match status" value="2"/>
</dbReference>
<evidence type="ECO:0000313" key="15">
    <source>
        <dbReference type="EMBL" id="KAH7142595.1"/>
    </source>
</evidence>
<evidence type="ECO:0000256" key="7">
    <source>
        <dbReference type="ARBA" id="ARBA00022840"/>
    </source>
</evidence>
<keyword evidence="8 12" id="KW-1133">Transmembrane helix</keyword>
<name>A0A9P9ERN4_9HYPO</name>
<feature type="region of interest" description="Disordered" evidence="11">
    <location>
        <begin position="866"/>
        <end position="885"/>
    </location>
</feature>
<keyword evidence="10" id="KW-0325">Glycoprotein</keyword>
<dbReference type="InterPro" id="IPR027417">
    <property type="entry name" value="P-loop_NTPase"/>
</dbReference>
<dbReference type="InterPro" id="IPR036640">
    <property type="entry name" value="ABC1_TM_sf"/>
</dbReference>
<evidence type="ECO:0000256" key="3">
    <source>
        <dbReference type="ARBA" id="ARBA00022448"/>
    </source>
</evidence>
<dbReference type="InterPro" id="IPR017871">
    <property type="entry name" value="ABC_transporter-like_CS"/>
</dbReference>
<evidence type="ECO:0000259" key="14">
    <source>
        <dbReference type="PROSITE" id="PS50929"/>
    </source>
</evidence>
<evidence type="ECO:0000256" key="1">
    <source>
        <dbReference type="ARBA" id="ARBA00004651"/>
    </source>
</evidence>
<comment type="caution">
    <text evidence="15">The sequence shown here is derived from an EMBL/GenBank/DDBJ whole genome shotgun (WGS) entry which is preliminary data.</text>
</comment>
<evidence type="ECO:0000313" key="16">
    <source>
        <dbReference type="Proteomes" id="UP000717696"/>
    </source>
</evidence>
<keyword evidence="7" id="KW-0067">ATP-binding</keyword>
<dbReference type="CDD" id="cd03244">
    <property type="entry name" value="ABCC_MRP_domain2"/>
    <property type="match status" value="1"/>
</dbReference>
<evidence type="ECO:0000256" key="6">
    <source>
        <dbReference type="ARBA" id="ARBA00022741"/>
    </source>
</evidence>
<feature type="compositionally biased region" description="Basic and acidic residues" evidence="11">
    <location>
        <begin position="866"/>
        <end position="875"/>
    </location>
</feature>
<protein>
    <submittedName>
        <fullName evidence="15">ABC transporter</fullName>
    </submittedName>
</protein>
<dbReference type="PANTHER" id="PTHR24223">
    <property type="entry name" value="ATP-BINDING CASSETTE SUB-FAMILY C"/>
    <property type="match status" value="1"/>
</dbReference>
<feature type="transmembrane region" description="Helical" evidence="12">
    <location>
        <begin position="1145"/>
        <end position="1164"/>
    </location>
</feature>
<feature type="transmembrane region" description="Helical" evidence="12">
    <location>
        <begin position="1184"/>
        <end position="1208"/>
    </location>
</feature>
<sequence>MSQHQPRLLDACRDDKFGPWAGILCRGGFDFTLFFEESILSISVQSIFLLLLPIWVWQVARTDTKVAGGIVRPIKTIGLLCLVGLNAALLALWVKTDDDQITHTRATLANAVLTLIASLGACVLSWLEHERNPKPSFLVTSWLFFSGFLDLARSRTLWMIGDDYRTIPILLTCSLVLRLVLFVLESLGKRHLLVPQYKDSERDITRTLFETILFWWLNPLLAVGYRRNLALRDLYPLEQDMHSDDWHKNLAEAWAKVPDKTVPGVLFNASIRTLVWPLMTCVPPRLLQIGFTYVQPIMIKQAVTFAATPQGKPYDNYGYGLVGAFAIVYTCLAICLSQYQWRVSRVSAKLRGGIMALIFQESLQLDVTSPDISSTGAITLLNTDANNMIEAVHMIHEIWANCAEIGIAIYLVKREMGAACAMPIALAASLMFIAVFIAVPSGTAQAAWIQASQERVTATSKTLSSVKWLKVSGLSDVTFAVIRRLRIRELKISVTYRILLGVTLILLTFSSVWSPILTFCLYAGLAKRDGTSIDVPTVFAAYSALSLLNGPLTWVMLALPTMAGSLQSFQRVQNHLNGKKRVDNREALMNRPHSINQAEKSDTNLMLNFEQIKVPEGHFELSDMDKSSAPSSIIMEKSFIASVHGKFSWAEEAEPALDIEEWNIQRRTLTMVLGPVGCGKSTLLKGLLGELGGFEGTIRANFSGAAYCDQSPWIPNDTVRNIIIGGSDWDEAWYQRVLHACALEHDLLTWPKGHDTVAGSQGISMSGGQKQRLSIARAVYSRREFLIMDDVLSSLDSSTEEFIFQSLWGEKGLLWEADITTVLTSSDERRVHSAGQLVILNERGQISARGTPDELQDVLGHVEIKSNGNKGEKRQGTVTPDDADAVGALPELPTADVDDPNRRLGNWEMYALYTQAAGKLTLGIFMMAMAVYAFCASFPSVWLGWWAKKAAEEGTKNLGKWLGVYVVLGVGSLVGSMCGIWQLIVVIINKCGLHFHETLLETVSRAPMAFHSAVDSGTTVNRFSEDLRLIDMELPTAAFGVSSTMAFLLAQVIIVAVTSRYLAIAFPVLLFMLYVIQHFYLRTSRQLRLLDIECMAPVNSQLIETLDGLVSIRAFQWDESFMQKSLVVIDNSQRPRYLLASVQGWLSYHIDMVITLLAIIFVILTTTLREEIGANYMGVGLNSVLGLGSATKTVLSFWVMLEVSLGAVMRVHQFMKETDKEGAHDEPSNDEEHADWPTQGAIELNGVTASYESSGTCLDNISFSIQPGQKVAICGRTGSGKSSLTLCLLRLMDLDSGSIVIDGVNLTRLSHEYVRNKLVALPQQVFIMDASVRFNADPSETVGDEEIISALRRVQLWPKIEKRGGLDTVVDDNFFSQGEGQLLVFARAMLRKSKVLILDEFTSSLDQTTSQIVEELLVSFFNDWTIIAVTHKLDSVLSFDRVAVLERGRLLEFDEPRRLLEQQDSAFKTLYETHQQSEYTDGSGVGSA</sequence>
<dbReference type="Pfam" id="PF00664">
    <property type="entry name" value="ABC_membrane"/>
    <property type="match status" value="2"/>
</dbReference>
<gene>
    <name evidence="15" type="ORF">B0J13DRAFT_636049</name>
</gene>
<feature type="domain" description="ABC transmembrane type-1" evidence="14">
    <location>
        <begin position="286"/>
        <end position="564"/>
    </location>
</feature>
<feature type="transmembrane region" description="Helical" evidence="12">
    <location>
        <begin position="77"/>
        <end position="94"/>
    </location>
</feature>
<dbReference type="InterPro" id="IPR056227">
    <property type="entry name" value="TMD0_ABC"/>
</dbReference>
<evidence type="ECO:0000256" key="11">
    <source>
        <dbReference type="SAM" id="MobiDB-lite"/>
    </source>
</evidence>
<proteinExistence type="inferred from homology"/>
<feature type="domain" description="ABC transmembrane type-1" evidence="14">
    <location>
        <begin position="924"/>
        <end position="1202"/>
    </location>
</feature>
<feature type="transmembrane region" description="Helical" evidence="12">
    <location>
        <begin position="424"/>
        <end position="448"/>
    </location>
</feature>
<evidence type="ECO:0000256" key="12">
    <source>
        <dbReference type="SAM" id="Phobius"/>
    </source>
</evidence>
<dbReference type="InterPro" id="IPR050173">
    <property type="entry name" value="ABC_transporter_C-like"/>
</dbReference>
<evidence type="ECO:0000256" key="2">
    <source>
        <dbReference type="ARBA" id="ARBA00009726"/>
    </source>
</evidence>
<dbReference type="GO" id="GO:0016887">
    <property type="term" value="F:ATP hydrolysis activity"/>
    <property type="evidence" value="ECO:0007669"/>
    <property type="project" value="InterPro"/>
</dbReference>
<evidence type="ECO:0000256" key="4">
    <source>
        <dbReference type="ARBA" id="ARBA00022475"/>
    </source>
</evidence>
<dbReference type="InterPro" id="IPR003439">
    <property type="entry name" value="ABC_transporter-like_ATP-bd"/>
</dbReference>
<evidence type="ECO:0000256" key="9">
    <source>
        <dbReference type="ARBA" id="ARBA00023136"/>
    </source>
</evidence>
<feature type="transmembrane region" description="Helical" evidence="12">
    <location>
        <begin position="537"/>
        <end position="559"/>
    </location>
</feature>
<accession>A0A9P9ERN4</accession>
<dbReference type="InterPro" id="IPR011527">
    <property type="entry name" value="ABC1_TM_dom"/>
</dbReference>
<evidence type="ECO:0000256" key="8">
    <source>
        <dbReference type="ARBA" id="ARBA00022989"/>
    </source>
</evidence>
<keyword evidence="16" id="KW-1185">Reference proteome</keyword>
<dbReference type="InterPro" id="IPR044726">
    <property type="entry name" value="ABCC_6TM_D2"/>
</dbReference>